<reference evidence="1 2" key="1">
    <citation type="submission" date="2016-12" db="EMBL/GenBank/DDBJ databases">
        <authorList>
            <person name="Song W.-J."/>
            <person name="Kurnit D.M."/>
        </authorList>
    </citation>
    <scope>NUCLEOTIDE SEQUENCE [LARGE SCALE GENOMIC DNA]</scope>
    <source>
        <strain evidence="1 2">DSM 18488</strain>
    </source>
</reference>
<gene>
    <name evidence="1" type="ORF">SAMN02745220_05209</name>
</gene>
<keyword evidence="2" id="KW-1185">Reference proteome</keyword>
<accession>A0A1M7YLS5</accession>
<evidence type="ECO:0000313" key="1">
    <source>
        <dbReference type="EMBL" id="SHO53574.1"/>
    </source>
</evidence>
<organism evidence="1 2">
    <name type="scientific">Desulfopila aestuarii DSM 18488</name>
    <dbReference type="NCBI Taxonomy" id="1121416"/>
    <lineage>
        <taxon>Bacteria</taxon>
        <taxon>Pseudomonadati</taxon>
        <taxon>Thermodesulfobacteriota</taxon>
        <taxon>Desulfobulbia</taxon>
        <taxon>Desulfobulbales</taxon>
        <taxon>Desulfocapsaceae</taxon>
        <taxon>Desulfopila</taxon>
    </lineage>
</organism>
<protein>
    <submittedName>
        <fullName evidence="1">Uncharacterized protein</fullName>
    </submittedName>
</protein>
<name>A0A1M7YLS5_9BACT</name>
<dbReference type="STRING" id="1121416.SAMN02745220_05209"/>
<dbReference type="EMBL" id="FRFE01000063">
    <property type="protein sequence ID" value="SHO53574.1"/>
    <property type="molecule type" value="Genomic_DNA"/>
</dbReference>
<dbReference type="AlphaFoldDB" id="A0A1M7YLS5"/>
<sequence length="81" mass="9316">MFQLLHLTMIDQNILKTLPTNCPKIRYQIFVPCKSNLYVRATVAAGCPNVNVKQGHMHEMFIIPLKLSGKRKVDSQTKRFT</sequence>
<evidence type="ECO:0000313" key="2">
    <source>
        <dbReference type="Proteomes" id="UP000184603"/>
    </source>
</evidence>
<dbReference type="Proteomes" id="UP000184603">
    <property type="component" value="Unassembled WGS sequence"/>
</dbReference>
<proteinExistence type="predicted"/>